<reference evidence="2" key="1">
    <citation type="journal article" date="2022" name="bioRxiv">
        <title>Sequencing and chromosome-scale assembly of the giantPleurodeles waltlgenome.</title>
        <authorList>
            <person name="Brown T."/>
            <person name="Elewa A."/>
            <person name="Iarovenko S."/>
            <person name="Subramanian E."/>
            <person name="Araus A.J."/>
            <person name="Petzold A."/>
            <person name="Susuki M."/>
            <person name="Suzuki K.-i.T."/>
            <person name="Hayashi T."/>
            <person name="Toyoda A."/>
            <person name="Oliveira C."/>
            <person name="Osipova E."/>
            <person name="Leigh N.D."/>
            <person name="Simon A."/>
            <person name="Yun M.H."/>
        </authorList>
    </citation>
    <scope>NUCLEOTIDE SEQUENCE</scope>
    <source>
        <strain evidence="2">20211129_DDA</strain>
        <tissue evidence="2">Liver</tissue>
    </source>
</reference>
<keyword evidence="3" id="KW-1185">Reference proteome</keyword>
<proteinExistence type="predicted"/>
<organism evidence="2 3">
    <name type="scientific">Pleurodeles waltl</name>
    <name type="common">Iberian ribbed newt</name>
    <dbReference type="NCBI Taxonomy" id="8319"/>
    <lineage>
        <taxon>Eukaryota</taxon>
        <taxon>Metazoa</taxon>
        <taxon>Chordata</taxon>
        <taxon>Craniata</taxon>
        <taxon>Vertebrata</taxon>
        <taxon>Euteleostomi</taxon>
        <taxon>Amphibia</taxon>
        <taxon>Batrachia</taxon>
        <taxon>Caudata</taxon>
        <taxon>Salamandroidea</taxon>
        <taxon>Salamandridae</taxon>
        <taxon>Pleurodelinae</taxon>
        <taxon>Pleurodeles</taxon>
    </lineage>
</organism>
<dbReference type="AlphaFoldDB" id="A0AAV7QKZ8"/>
<feature type="compositionally biased region" description="Polar residues" evidence="1">
    <location>
        <begin position="128"/>
        <end position="137"/>
    </location>
</feature>
<evidence type="ECO:0000313" key="2">
    <source>
        <dbReference type="EMBL" id="KAJ1140424.1"/>
    </source>
</evidence>
<dbReference type="EMBL" id="JANPWB010000010">
    <property type="protein sequence ID" value="KAJ1140424.1"/>
    <property type="molecule type" value="Genomic_DNA"/>
</dbReference>
<feature type="region of interest" description="Disordered" evidence="1">
    <location>
        <begin position="127"/>
        <end position="173"/>
    </location>
</feature>
<comment type="caution">
    <text evidence="2">The sequence shown here is derived from an EMBL/GenBank/DDBJ whole genome shotgun (WGS) entry which is preliminary data.</text>
</comment>
<dbReference type="Proteomes" id="UP001066276">
    <property type="component" value="Chromosome 6"/>
</dbReference>
<protein>
    <submittedName>
        <fullName evidence="2">Uncharacterized protein</fullName>
    </submittedName>
</protein>
<accession>A0AAV7QKZ8</accession>
<evidence type="ECO:0000256" key="1">
    <source>
        <dbReference type="SAM" id="MobiDB-lite"/>
    </source>
</evidence>
<evidence type="ECO:0000313" key="3">
    <source>
        <dbReference type="Proteomes" id="UP001066276"/>
    </source>
</evidence>
<gene>
    <name evidence="2" type="ORF">NDU88_006776</name>
</gene>
<sequence>MARNGRTVDRGRTRPAFFSLPPPRFCLQGGVEGVAAPRWPSRSGAVNRADLGLSGFLFFFFFSFPARRNQETASSQWRLGKSCTVRLYKCLDSPFATPQAQGVEESFPEPDFCSCVDQGEKDYRDENSAFTQMSRLVNHQEENQEEEQTDSSGGNQAETVIPGAPHSTVRWKG</sequence>
<name>A0AAV7QKZ8_PLEWA</name>